<accession>A0ACB5T456</accession>
<evidence type="ECO:0000313" key="2">
    <source>
        <dbReference type="Proteomes" id="UP001165064"/>
    </source>
</evidence>
<protein>
    <submittedName>
        <fullName evidence="1">Unnamed protein product</fullName>
    </submittedName>
</protein>
<evidence type="ECO:0000313" key="1">
    <source>
        <dbReference type="EMBL" id="GME81154.1"/>
    </source>
</evidence>
<gene>
    <name evidence="1" type="ORF">Amon02_000478500</name>
</gene>
<reference evidence="1" key="1">
    <citation type="submission" date="2023-04" db="EMBL/GenBank/DDBJ databases">
        <title>Ambrosiozyma monospora NBRC 10751.</title>
        <authorList>
            <person name="Ichikawa N."/>
            <person name="Sato H."/>
            <person name="Tonouchi N."/>
        </authorList>
    </citation>
    <scope>NUCLEOTIDE SEQUENCE</scope>
    <source>
        <strain evidence="1">NBRC 10751</strain>
    </source>
</reference>
<sequence>MTFKENDKAWDLLTRGLIHLNQRKFETNSSESGFLKKIMWFLRKEGVYNFQPFLNPQPKSLKNLSFVFEFLYLWEGKNPFFTSERREKRQQQLAVLFDPELNSSTMQILKKLLAEDKQKAVKHLFSLETINKWQVYPFITDYVDNNNLGGLLSFLENLESKTTNLKMIRFYALSDYARIFFSAGFYDNLVTSSTENDWAIKKEHLKTVLVYLYSQTSFNTSVWRNGITHLLMEQLDLNLGEIKLDQLRIDKVEVAKSIKALGLFGQ</sequence>
<organism evidence="1 2">
    <name type="scientific">Ambrosiozyma monospora</name>
    <name type="common">Yeast</name>
    <name type="synonym">Endomycopsis monosporus</name>
    <dbReference type="NCBI Taxonomy" id="43982"/>
    <lineage>
        <taxon>Eukaryota</taxon>
        <taxon>Fungi</taxon>
        <taxon>Dikarya</taxon>
        <taxon>Ascomycota</taxon>
        <taxon>Saccharomycotina</taxon>
        <taxon>Pichiomycetes</taxon>
        <taxon>Pichiales</taxon>
        <taxon>Pichiaceae</taxon>
        <taxon>Ambrosiozyma</taxon>
    </lineage>
</organism>
<dbReference type="EMBL" id="BSXS01003369">
    <property type="protein sequence ID" value="GME81154.1"/>
    <property type="molecule type" value="Genomic_DNA"/>
</dbReference>
<proteinExistence type="predicted"/>
<comment type="caution">
    <text evidence="1">The sequence shown here is derived from an EMBL/GenBank/DDBJ whole genome shotgun (WGS) entry which is preliminary data.</text>
</comment>
<keyword evidence="2" id="KW-1185">Reference proteome</keyword>
<name>A0ACB5T456_AMBMO</name>
<dbReference type="Proteomes" id="UP001165064">
    <property type="component" value="Unassembled WGS sequence"/>
</dbReference>